<dbReference type="InterPro" id="IPR021134">
    <property type="entry name" value="Bestrophin-like"/>
</dbReference>
<evidence type="ECO:0000256" key="5">
    <source>
        <dbReference type="ARBA" id="ARBA00024167"/>
    </source>
</evidence>
<evidence type="ECO:0000256" key="4">
    <source>
        <dbReference type="ARBA" id="ARBA00023136"/>
    </source>
</evidence>
<dbReference type="GO" id="GO:0005886">
    <property type="term" value="C:plasma membrane"/>
    <property type="evidence" value="ECO:0007669"/>
    <property type="project" value="UniProtKB-SubCell"/>
</dbReference>
<comment type="similarity">
    <text evidence="6 7">Belongs to the anion channel-forming bestrophin (TC 1.A.46) family. Calcium-sensitive chloride channel subfamily.</text>
</comment>
<comment type="subcellular location">
    <subcellularLocation>
        <location evidence="7">Cell membrane</location>
        <topology evidence="7">Multi-pass membrane protein</topology>
    </subcellularLocation>
    <subcellularLocation>
        <location evidence="1">Membrane</location>
    </subcellularLocation>
</comment>
<evidence type="ECO:0000256" key="3">
    <source>
        <dbReference type="ARBA" id="ARBA00022989"/>
    </source>
</evidence>
<dbReference type="Proteomes" id="UP000573793">
    <property type="component" value="Unassembled WGS sequence"/>
</dbReference>
<proteinExistence type="inferred from homology"/>
<evidence type="ECO:0000313" key="8">
    <source>
        <dbReference type="EMBL" id="NXH03900.1"/>
    </source>
</evidence>
<keyword evidence="7" id="KW-0868">Chloride</keyword>
<dbReference type="EMBL" id="VWZM01010954">
    <property type="protein sequence ID" value="NXH03900.1"/>
    <property type="molecule type" value="Genomic_DNA"/>
</dbReference>
<keyword evidence="4" id="KW-0472">Membrane</keyword>
<comment type="catalytic activity">
    <reaction evidence="5">
        <text>chloride(in) = chloride(out)</text>
        <dbReference type="Rhea" id="RHEA:29823"/>
        <dbReference type="ChEBI" id="CHEBI:17996"/>
    </reaction>
</comment>
<feature type="non-terminal residue" evidence="8">
    <location>
        <position position="133"/>
    </location>
</feature>
<dbReference type="Pfam" id="PF01062">
    <property type="entry name" value="Bestrophin"/>
    <property type="match status" value="2"/>
</dbReference>
<keyword evidence="7" id="KW-0869">Chloride channel</keyword>
<dbReference type="GO" id="GO:0034707">
    <property type="term" value="C:chloride channel complex"/>
    <property type="evidence" value="ECO:0007669"/>
    <property type="project" value="UniProtKB-KW"/>
</dbReference>
<keyword evidence="7" id="KW-0813">Transport</keyword>
<dbReference type="GO" id="GO:0005254">
    <property type="term" value="F:chloride channel activity"/>
    <property type="evidence" value="ECO:0007669"/>
    <property type="project" value="UniProtKB-KW"/>
</dbReference>
<accession>A0A7K9GT84</accession>
<keyword evidence="7" id="KW-1003">Cell membrane</keyword>
<evidence type="ECO:0000256" key="7">
    <source>
        <dbReference type="RuleBase" id="RU363126"/>
    </source>
</evidence>
<keyword evidence="9" id="KW-1185">Reference proteome</keyword>
<dbReference type="InterPro" id="IPR000615">
    <property type="entry name" value="Bestrophin"/>
</dbReference>
<evidence type="ECO:0000256" key="1">
    <source>
        <dbReference type="ARBA" id="ARBA00004370"/>
    </source>
</evidence>
<keyword evidence="7" id="KW-0407">Ion channel</keyword>
<name>A0A7K9GT84_LOXLE</name>
<dbReference type="PANTHER" id="PTHR10736:SF0">
    <property type="entry name" value="BESTROPHIN HOMOLOG"/>
    <property type="match status" value="1"/>
</dbReference>
<gene>
    <name evidence="8" type="primary">Best2</name>
    <name evidence="8" type="ORF">LOXLEU_R13326</name>
</gene>
<feature type="non-terminal residue" evidence="8">
    <location>
        <position position="1"/>
    </location>
</feature>
<keyword evidence="3" id="KW-1133">Transmembrane helix</keyword>
<organism evidence="8 9">
    <name type="scientific">Loxia leucoptera</name>
    <name type="common">White-winged crossbill</name>
    <dbReference type="NCBI Taxonomy" id="96539"/>
    <lineage>
        <taxon>Eukaryota</taxon>
        <taxon>Metazoa</taxon>
        <taxon>Chordata</taxon>
        <taxon>Craniata</taxon>
        <taxon>Vertebrata</taxon>
        <taxon>Euteleostomi</taxon>
        <taxon>Archelosauria</taxon>
        <taxon>Archosauria</taxon>
        <taxon>Dinosauria</taxon>
        <taxon>Saurischia</taxon>
        <taxon>Theropoda</taxon>
        <taxon>Coelurosauria</taxon>
        <taxon>Aves</taxon>
        <taxon>Neognathae</taxon>
        <taxon>Neoaves</taxon>
        <taxon>Telluraves</taxon>
        <taxon>Australaves</taxon>
        <taxon>Passeriformes</taxon>
        <taxon>Passeroidea</taxon>
        <taxon>Fringillidae</taxon>
        <taxon>Carduelinae</taxon>
        <taxon>Loxia</taxon>
    </lineage>
</organism>
<comment type="caution">
    <text evidence="8">The sequence shown here is derived from an EMBL/GenBank/DDBJ whole genome shotgun (WGS) entry which is preliminary data.</text>
</comment>
<evidence type="ECO:0000313" key="9">
    <source>
        <dbReference type="Proteomes" id="UP000573793"/>
    </source>
</evidence>
<reference evidence="8 9" key="1">
    <citation type="submission" date="2019-09" db="EMBL/GenBank/DDBJ databases">
        <title>Bird 10,000 Genomes (B10K) Project - Family phase.</title>
        <authorList>
            <person name="Zhang G."/>
        </authorList>
    </citation>
    <scope>NUCLEOTIDE SEQUENCE [LARGE SCALE GENOMIC DNA]</scope>
    <source>
        <strain evidence="8">B10K-DU-001-19</strain>
        <tissue evidence="8">Muscle</tissue>
    </source>
</reference>
<protein>
    <recommendedName>
        <fullName evidence="7">Bestrophin homolog</fullName>
    </recommendedName>
</protein>
<dbReference type="PANTHER" id="PTHR10736">
    <property type="entry name" value="BESTROPHIN"/>
    <property type="match status" value="1"/>
</dbReference>
<evidence type="ECO:0000256" key="2">
    <source>
        <dbReference type="ARBA" id="ARBA00022692"/>
    </source>
</evidence>
<keyword evidence="7" id="KW-0406">Ion transport</keyword>
<sequence>MTVTYTSRVATARFGGFSRLLLLWRGSIYKLLYRELLLFLTAYLGLSLAYRPSQFTPLPHPIPPGFYVALVLERWWGQFRTVPAPDGLMVAVGSSVRGSDPRGRLLRRTLLRYGSLAALLVLRAVSTPGDKRF</sequence>
<comment type="function">
    <text evidence="7">Forms chloride channels.</text>
</comment>
<evidence type="ECO:0000256" key="6">
    <source>
        <dbReference type="ARBA" id="ARBA00034769"/>
    </source>
</evidence>
<keyword evidence="2" id="KW-0812">Transmembrane</keyword>
<dbReference type="AlphaFoldDB" id="A0A7K9GT84"/>